<reference evidence="2" key="1">
    <citation type="submission" date="2019-08" db="EMBL/GenBank/DDBJ databases">
        <authorList>
            <person name="Ishikawa M."/>
            <person name="Suzuki T."/>
            <person name="Matsutani M."/>
        </authorList>
    </citation>
    <scope>NUCLEOTIDE SEQUENCE</scope>
    <source>
        <strain evidence="2">7C1</strain>
        <strain evidence="1">8C4</strain>
    </source>
</reference>
<dbReference type="PANTHER" id="PTHR34352:SF1">
    <property type="entry name" value="PROTEIN YHFA"/>
    <property type="match status" value="1"/>
</dbReference>
<dbReference type="InterPro" id="IPR015946">
    <property type="entry name" value="KH_dom-like_a/b"/>
</dbReference>
<dbReference type="Proteomes" id="UP000886597">
    <property type="component" value="Unassembled WGS sequence"/>
</dbReference>
<evidence type="ECO:0000313" key="2">
    <source>
        <dbReference type="EMBL" id="GEQ53369.1"/>
    </source>
</evidence>
<dbReference type="Pfam" id="PF02566">
    <property type="entry name" value="OsmC"/>
    <property type="match status" value="1"/>
</dbReference>
<reference evidence="2" key="2">
    <citation type="journal article" date="2020" name="Int. Dairy J.">
        <title>Lactic acid bacterial diversity in Brie cheese focusing on salt concentration and pH of isolation medium and characterisation of halophilic and alkaliphilic lactic acid bacterial isolates.</title>
        <authorList>
            <person name="Unno R."/>
            <person name="Matsutani M."/>
            <person name="Suzuki T."/>
            <person name="Kodama K."/>
            <person name="Matsushita H."/>
            <person name="Yamasato K."/>
            <person name="Koizumi Y."/>
            <person name="Ishikawa M."/>
        </authorList>
    </citation>
    <scope>NUCLEOTIDE SEQUENCE</scope>
    <source>
        <strain evidence="2">7C1</strain>
        <strain evidence="1">8C4</strain>
    </source>
</reference>
<dbReference type="SUPFAM" id="SSF82784">
    <property type="entry name" value="OsmC-like"/>
    <property type="match status" value="1"/>
</dbReference>
<dbReference type="AlphaFoldDB" id="A0AAN4RIV5"/>
<name>A0AAN4RIV5_9ENTE</name>
<dbReference type="InterPro" id="IPR036102">
    <property type="entry name" value="OsmC/Ohrsf"/>
</dbReference>
<accession>A0AAN4RIV5</accession>
<dbReference type="PANTHER" id="PTHR34352">
    <property type="entry name" value="PROTEIN YHFA"/>
    <property type="match status" value="1"/>
</dbReference>
<sequence>MYKMNEKSLYLTYQDDHFELPVDSKNWILQQTQGYSPVEMLASSVAACCGYVYVSVLENSHVPHLFTRITLTYERDEAKKARPLSSIDLTFYLRVEKELQPKARHCLRLVLPNCPVVQSLDRDLVINECVQFI</sequence>
<evidence type="ECO:0000313" key="3">
    <source>
        <dbReference type="Proteomes" id="UP000886597"/>
    </source>
</evidence>
<dbReference type="Gene3D" id="3.30.300.20">
    <property type="match status" value="1"/>
</dbReference>
<organism evidence="2 3">
    <name type="scientific">Tetragenococcus koreensis</name>
    <dbReference type="NCBI Taxonomy" id="290335"/>
    <lineage>
        <taxon>Bacteria</taxon>
        <taxon>Bacillati</taxon>
        <taxon>Bacillota</taxon>
        <taxon>Bacilli</taxon>
        <taxon>Lactobacillales</taxon>
        <taxon>Enterococcaceae</taxon>
        <taxon>Tetragenococcus</taxon>
    </lineage>
</organism>
<evidence type="ECO:0000313" key="4">
    <source>
        <dbReference type="Proteomes" id="UP000886607"/>
    </source>
</evidence>
<proteinExistence type="predicted"/>
<evidence type="ECO:0000313" key="1">
    <source>
        <dbReference type="EMBL" id="GEQ48294.1"/>
    </source>
</evidence>
<gene>
    <name evidence="1" type="ORF">TK11N_01460</name>
    <name evidence="2" type="ORF">TK2N_02130</name>
</gene>
<dbReference type="Proteomes" id="UP000886607">
    <property type="component" value="Unassembled WGS sequence"/>
</dbReference>
<protein>
    <submittedName>
        <fullName evidence="2">Peroxiredoxin</fullName>
    </submittedName>
</protein>
<dbReference type="InterPro" id="IPR003718">
    <property type="entry name" value="OsmC/Ohr_fam"/>
</dbReference>
<dbReference type="EMBL" id="BKBO01000002">
    <property type="protein sequence ID" value="GEQ48294.1"/>
    <property type="molecule type" value="Genomic_DNA"/>
</dbReference>
<comment type="caution">
    <text evidence="2">The sequence shown here is derived from an EMBL/GenBank/DDBJ whole genome shotgun (WGS) entry which is preliminary data.</text>
</comment>
<keyword evidence="4" id="KW-1185">Reference proteome</keyword>
<dbReference type="EMBL" id="BKBQ01000002">
    <property type="protein sequence ID" value="GEQ53369.1"/>
    <property type="molecule type" value="Genomic_DNA"/>
</dbReference>